<comment type="similarity">
    <text evidence="1 4 6">Belongs to the IF-3 family.</text>
</comment>
<keyword evidence="10" id="KW-1185">Reference proteome</keyword>
<comment type="function">
    <text evidence="4 6">IF-3 binds to the 30S ribosomal subunit and shifts the equilibrium between 70S ribosomes and their 50S and 30S subunits in favor of the free subunits, thus enhancing the availability of 30S subunits on which protein synthesis initiation begins.</text>
</comment>
<gene>
    <name evidence="4" type="primary">infC</name>
    <name evidence="9" type="ORF">J2S11_001280</name>
</gene>
<evidence type="ECO:0000256" key="4">
    <source>
        <dbReference type="HAMAP-Rule" id="MF_00080"/>
    </source>
</evidence>
<dbReference type="EMBL" id="JAUSTY010000004">
    <property type="protein sequence ID" value="MDQ0165380.1"/>
    <property type="molecule type" value="Genomic_DNA"/>
</dbReference>
<sequence>MLRVPSLVLRFWPKSCWRCQHISKELLVNEGIRAKEVRVIGVDGEQLGILPIRQALQLAFDANLDLVNVAPTAKPPVCRIMDYGKFKFEQQKKDKEARKKQKIISLKEVRFSPTIEDHDYQTKMRNVVKFLKNGDKVKCSIRFKGRQITHSEIGRQVLDRLAKDIAEVGEIESKPKMEGRSMLMILSPKTTDK</sequence>
<feature type="domain" description="Translation initiation factor 3 N-terminal" evidence="8">
    <location>
        <begin position="28"/>
        <end position="97"/>
    </location>
</feature>
<evidence type="ECO:0000259" key="7">
    <source>
        <dbReference type="Pfam" id="PF00707"/>
    </source>
</evidence>
<dbReference type="Pfam" id="PF00707">
    <property type="entry name" value="IF3_C"/>
    <property type="match status" value="1"/>
</dbReference>
<dbReference type="GO" id="GO:0003743">
    <property type="term" value="F:translation initiation factor activity"/>
    <property type="evidence" value="ECO:0007669"/>
    <property type="project" value="UniProtKB-KW"/>
</dbReference>
<dbReference type="PROSITE" id="PS00938">
    <property type="entry name" value="IF3"/>
    <property type="match status" value="1"/>
</dbReference>
<dbReference type="PANTHER" id="PTHR10938">
    <property type="entry name" value="TRANSLATION INITIATION FACTOR IF-3"/>
    <property type="match status" value="1"/>
</dbReference>
<evidence type="ECO:0000256" key="3">
    <source>
        <dbReference type="ARBA" id="ARBA00022917"/>
    </source>
</evidence>
<organism evidence="9 10">
    <name type="scientific">Caldalkalibacillus horti</name>
    <dbReference type="NCBI Taxonomy" id="77523"/>
    <lineage>
        <taxon>Bacteria</taxon>
        <taxon>Bacillati</taxon>
        <taxon>Bacillota</taxon>
        <taxon>Bacilli</taxon>
        <taxon>Bacillales</taxon>
        <taxon>Bacillaceae</taxon>
        <taxon>Caldalkalibacillus</taxon>
    </lineage>
</organism>
<evidence type="ECO:0000256" key="2">
    <source>
        <dbReference type="ARBA" id="ARBA00022540"/>
    </source>
</evidence>
<keyword evidence="2 4" id="KW-0396">Initiation factor</keyword>
<evidence type="ECO:0000259" key="8">
    <source>
        <dbReference type="Pfam" id="PF05198"/>
    </source>
</evidence>
<dbReference type="Pfam" id="PF05198">
    <property type="entry name" value="IF3_N"/>
    <property type="match status" value="1"/>
</dbReference>
<dbReference type="Gene3D" id="3.30.110.10">
    <property type="entry name" value="Translation initiation factor 3 (IF-3), C-terminal domain"/>
    <property type="match status" value="1"/>
</dbReference>
<proteinExistence type="inferred from homology"/>
<dbReference type="Proteomes" id="UP001235840">
    <property type="component" value="Unassembled WGS sequence"/>
</dbReference>
<dbReference type="SUPFAM" id="SSF55200">
    <property type="entry name" value="Translation initiation factor IF3, C-terminal domain"/>
    <property type="match status" value="1"/>
</dbReference>
<dbReference type="NCBIfam" id="TIGR00168">
    <property type="entry name" value="infC"/>
    <property type="match status" value="1"/>
</dbReference>
<keyword evidence="3 4" id="KW-0648">Protein biosynthesis</keyword>
<dbReference type="PANTHER" id="PTHR10938:SF0">
    <property type="entry name" value="TRANSLATION INITIATION FACTOR IF-3, MITOCHONDRIAL"/>
    <property type="match status" value="1"/>
</dbReference>
<dbReference type="InterPro" id="IPR019813">
    <property type="entry name" value="Translation_initiation_fac3_CS"/>
</dbReference>
<dbReference type="InterPro" id="IPR019814">
    <property type="entry name" value="Translation_initiation_fac_3_N"/>
</dbReference>
<dbReference type="SUPFAM" id="SSF54364">
    <property type="entry name" value="Translation initiation factor IF3, N-terminal domain"/>
    <property type="match status" value="1"/>
</dbReference>
<evidence type="ECO:0000256" key="1">
    <source>
        <dbReference type="ARBA" id="ARBA00005439"/>
    </source>
</evidence>
<dbReference type="InterPro" id="IPR036787">
    <property type="entry name" value="T_IF-3_N_sf"/>
</dbReference>
<accession>A0ABT9VWV7</accession>
<comment type="caution">
    <text evidence="9">The sequence shown here is derived from an EMBL/GenBank/DDBJ whole genome shotgun (WGS) entry which is preliminary data.</text>
</comment>
<reference evidence="9 10" key="1">
    <citation type="submission" date="2023-07" db="EMBL/GenBank/DDBJ databases">
        <title>Genomic Encyclopedia of Type Strains, Phase IV (KMG-IV): sequencing the most valuable type-strain genomes for metagenomic binning, comparative biology and taxonomic classification.</title>
        <authorList>
            <person name="Goeker M."/>
        </authorList>
    </citation>
    <scope>NUCLEOTIDE SEQUENCE [LARGE SCALE GENOMIC DNA]</scope>
    <source>
        <strain evidence="9 10">DSM 12751</strain>
    </source>
</reference>
<keyword evidence="4" id="KW-0963">Cytoplasm</keyword>
<dbReference type="HAMAP" id="MF_00080">
    <property type="entry name" value="IF_3"/>
    <property type="match status" value="1"/>
</dbReference>
<comment type="subunit">
    <text evidence="4 6">Monomer.</text>
</comment>
<comment type="subcellular location">
    <subcellularLocation>
        <location evidence="4 6">Cytoplasm</location>
    </subcellularLocation>
</comment>
<feature type="domain" description="Translation initiation factor 3 C-terminal" evidence="7">
    <location>
        <begin position="104"/>
        <end position="189"/>
    </location>
</feature>
<dbReference type="InterPro" id="IPR001288">
    <property type="entry name" value="Translation_initiation_fac_3"/>
</dbReference>
<evidence type="ECO:0000256" key="5">
    <source>
        <dbReference type="NCBIfam" id="TIGR00168"/>
    </source>
</evidence>
<evidence type="ECO:0000313" key="10">
    <source>
        <dbReference type="Proteomes" id="UP001235840"/>
    </source>
</evidence>
<protein>
    <recommendedName>
        <fullName evidence="4 5">Translation initiation factor IF-3</fullName>
    </recommendedName>
</protein>
<name>A0ABT9VWV7_9BACI</name>
<evidence type="ECO:0000313" key="9">
    <source>
        <dbReference type="EMBL" id="MDQ0165380.1"/>
    </source>
</evidence>
<dbReference type="Gene3D" id="3.10.20.80">
    <property type="entry name" value="Translation initiation factor 3 (IF-3), N-terminal domain"/>
    <property type="match status" value="1"/>
</dbReference>
<dbReference type="InterPro" id="IPR019815">
    <property type="entry name" value="Translation_initiation_fac_3_C"/>
</dbReference>
<dbReference type="InterPro" id="IPR036788">
    <property type="entry name" value="T_IF-3_C_sf"/>
</dbReference>
<evidence type="ECO:0000256" key="6">
    <source>
        <dbReference type="RuleBase" id="RU000646"/>
    </source>
</evidence>